<evidence type="ECO:0000313" key="8">
    <source>
        <dbReference type="Proteomes" id="UP000242084"/>
    </source>
</evidence>
<evidence type="ECO:0000256" key="5">
    <source>
        <dbReference type="ARBA" id="ARBA00023136"/>
    </source>
</evidence>
<evidence type="ECO:0000256" key="4">
    <source>
        <dbReference type="ARBA" id="ARBA00022989"/>
    </source>
</evidence>
<keyword evidence="3 6" id="KW-0812">Transmembrane</keyword>
<feature type="transmembrane region" description="Helical" evidence="6">
    <location>
        <begin position="270"/>
        <end position="290"/>
    </location>
</feature>
<feature type="transmembrane region" description="Helical" evidence="6">
    <location>
        <begin position="458"/>
        <end position="480"/>
    </location>
</feature>
<keyword evidence="2" id="KW-1003">Cell membrane</keyword>
<sequence>MTQSKSTFNSVLLLSGTMVIVKILSAIYRVPYQNVLGDEGLYAYQQVYPLVAIVSVVSLNALPSVMSSWMINRNQDTIAALFWWLQSICLSVSIILFLCSHTISELMGDAQLAPMMRMASIALIPLVFISMTRGYYQMKHQMNTIAVSQVIDQVLRVVVILIAIFLYVIMNISIYQAGTIAISGSIIGLSCVVIYFLTKSKPQWTLTFEISVKDVKNVMTMTFLYAISYLILILWQVVDSFTLIHLLQDTGYNFQESIKVKGIFDRGASLIQMGLIVTTTFSFVLIPLLTEQLQKKNLKLANEYANTSLKITVLFSMAASIGLINLLPILNTVFFKTNELVGTLSIFMLSVIFVTFIIMYTALLQVKAKRKILFLALVVGLALKLLCNYIFVIKFGILGASISTVFSLSIYTLVLHLAVIKQYDFRNMGKFIFKIVITLAVMSLFVQLVLLIPANSRVTSLIVLVFAGIIGVIVVVTGIIKLKILKNEEMKHLPLMDKIIKE</sequence>
<reference evidence="7 8" key="1">
    <citation type="submission" date="2017-06" db="EMBL/GenBank/DDBJ databases">
        <authorList>
            <consortium name="Pathogen Informatics"/>
        </authorList>
    </citation>
    <scope>NUCLEOTIDE SEQUENCE [LARGE SCALE GENOMIC DNA]</scope>
    <source>
        <strain evidence="7 8">NCTC13839</strain>
    </source>
</reference>
<feature type="transmembrane region" description="Helical" evidence="6">
    <location>
        <begin position="311"/>
        <end position="334"/>
    </location>
</feature>
<evidence type="ECO:0000256" key="3">
    <source>
        <dbReference type="ARBA" id="ARBA00022692"/>
    </source>
</evidence>
<feature type="transmembrane region" description="Helical" evidence="6">
    <location>
        <begin position="397"/>
        <end position="419"/>
    </location>
</feature>
<evidence type="ECO:0000256" key="6">
    <source>
        <dbReference type="SAM" id="Phobius"/>
    </source>
</evidence>
<dbReference type="PANTHER" id="PTHR30250">
    <property type="entry name" value="PST FAMILY PREDICTED COLANIC ACID TRANSPORTER"/>
    <property type="match status" value="1"/>
</dbReference>
<feature type="transmembrane region" description="Helical" evidence="6">
    <location>
        <begin position="372"/>
        <end position="391"/>
    </location>
</feature>
<accession>A0A240AB41</accession>
<dbReference type="InterPro" id="IPR050833">
    <property type="entry name" value="Poly_Biosynth_Transport"/>
</dbReference>
<feature type="transmembrane region" description="Helical" evidence="6">
    <location>
        <begin position="81"/>
        <end position="103"/>
    </location>
</feature>
<feature type="transmembrane region" description="Helical" evidence="6">
    <location>
        <begin position="157"/>
        <end position="174"/>
    </location>
</feature>
<dbReference type="Proteomes" id="UP000242084">
    <property type="component" value="Chromosome 1"/>
</dbReference>
<comment type="subcellular location">
    <subcellularLocation>
        <location evidence="1">Cell membrane</location>
        <topology evidence="1">Multi-pass membrane protein</topology>
    </subcellularLocation>
</comment>
<proteinExistence type="predicted"/>
<feature type="transmembrane region" description="Helical" evidence="6">
    <location>
        <begin position="115"/>
        <end position="136"/>
    </location>
</feature>
<name>A0A240AB41_9STAP</name>
<dbReference type="Pfam" id="PF01943">
    <property type="entry name" value="Polysacc_synt"/>
    <property type="match status" value="1"/>
</dbReference>
<feature type="transmembrane region" description="Helical" evidence="6">
    <location>
        <begin position="48"/>
        <end position="69"/>
    </location>
</feature>
<keyword evidence="8" id="KW-1185">Reference proteome</keyword>
<protein>
    <submittedName>
        <fullName evidence="7">Low temperature requirement protein B</fullName>
    </submittedName>
</protein>
<dbReference type="InterPro" id="IPR024923">
    <property type="entry name" value="PG_synth_SpoVB"/>
</dbReference>
<evidence type="ECO:0000313" key="7">
    <source>
        <dbReference type="EMBL" id="SNV80622.1"/>
    </source>
</evidence>
<evidence type="ECO:0000256" key="2">
    <source>
        <dbReference type="ARBA" id="ARBA00022475"/>
    </source>
</evidence>
<gene>
    <name evidence="7" type="primary">ytgP_2</name>
    <name evidence="7" type="ORF">SAMEA4384403_02373</name>
</gene>
<dbReference type="GO" id="GO:0005886">
    <property type="term" value="C:plasma membrane"/>
    <property type="evidence" value="ECO:0007669"/>
    <property type="project" value="UniProtKB-SubCell"/>
</dbReference>
<feature type="transmembrane region" description="Helical" evidence="6">
    <location>
        <begin position="7"/>
        <end position="28"/>
    </location>
</feature>
<dbReference type="InterPro" id="IPR002797">
    <property type="entry name" value="Polysacc_synth"/>
</dbReference>
<keyword evidence="4 6" id="KW-1133">Transmembrane helix</keyword>
<dbReference type="PANTHER" id="PTHR30250:SF29">
    <property type="entry name" value="POLYSACCHARIDE BIOSYNTHESIS PROTEIN C-TERMINAL DOMAIN-CONTAINING PROTEIN"/>
    <property type="match status" value="1"/>
</dbReference>
<dbReference type="KEGG" id="sste:SAMEA4384403_2373"/>
<evidence type="ECO:0000256" key="1">
    <source>
        <dbReference type="ARBA" id="ARBA00004651"/>
    </source>
</evidence>
<keyword evidence="5 6" id="KW-0472">Membrane</keyword>
<feature type="transmembrane region" description="Helical" evidence="6">
    <location>
        <begin position="431"/>
        <end position="452"/>
    </location>
</feature>
<dbReference type="AlphaFoldDB" id="A0A240AB41"/>
<feature type="transmembrane region" description="Helical" evidence="6">
    <location>
        <begin position="180"/>
        <end position="197"/>
    </location>
</feature>
<organism evidence="7 8">
    <name type="scientific">Mammaliicoccus stepanovicii</name>
    <dbReference type="NCBI Taxonomy" id="643214"/>
    <lineage>
        <taxon>Bacteria</taxon>
        <taxon>Bacillati</taxon>
        <taxon>Bacillota</taxon>
        <taxon>Bacilli</taxon>
        <taxon>Bacillales</taxon>
        <taxon>Staphylococcaceae</taxon>
        <taxon>Mammaliicoccus</taxon>
    </lineage>
</organism>
<dbReference type="CDD" id="cd13124">
    <property type="entry name" value="MATE_SpoVB_like"/>
    <property type="match status" value="1"/>
</dbReference>
<feature type="transmembrane region" description="Helical" evidence="6">
    <location>
        <begin position="340"/>
        <end position="360"/>
    </location>
</feature>
<feature type="transmembrane region" description="Helical" evidence="6">
    <location>
        <begin position="218"/>
        <end position="238"/>
    </location>
</feature>
<dbReference type="EMBL" id="LT906462">
    <property type="protein sequence ID" value="SNV80622.1"/>
    <property type="molecule type" value="Genomic_DNA"/>
</dbReference>